<evidence type="ECO:0000256" key="1">
    <source>
        <dbReference type="SAM" id="MobiDB-lite"/>
    </source>
</evidence>
<protein>
    <recommendedName>
        <fullName evidence="4">UBL3-like ubiquitin domain-containing protein</fullName>
    </recommendedName>
</protein>
<keyword evidence="3" id="KW-1185">Reference proteome</keyword>
<reference evidence="2" key="1">
    <citation type="submission" date="2021-03" db="EMBL/GenBank/DDBJ databases">
        <authorList>
            <person name="Tagirdzhanova G."/>
        </authorList>
    </citation>
    <scope>NUCLEOTIDE SEQUENCE</scope>
</reference>
<evidence type="ECO:0008006" key="4">
    <source>
        <dbReference type="Google" id="ProtNLM"/>
    </source>
</evidence>
<gene>
    <name evidence="2" type="ORF">HETSPECPRED_002004</name>
</gene>
<sequence length="209" mass="22718">MASHDTGPSAGPVDPTSTKPVNIPNPLASHSQPAENTPASSTPLEMNNLNPHTPSNAPEPTTALEPAAREEYSSAAPQQDPSLAQNTYSPTSQSIQTSPHIAANEVIDPAPGPSLKREQTAPAIGPSSDRPTPIPKEAESENALMVTLLLTNGARHPYKIDDKYLKKRNVSVEGDNPINLSIYDLKNLIWREWREGTSYYDRYKDDSDR</sequence>
<comment type="caution">
    <text evidence="2">The sequence shown here is derived from an EMBL/GenBank/DDBJ whole genome shotgun (WGS) entry which is preliminary data.</text>
</comment>
<name>A0A8H3F2H9_9LECA</name>
<accession>A0A8H3F2H9</accession>
<feature type="region of interest" description="Disordered" evidence="1">
    <location>
        <begin position="1"/>
        <end position="140"/>
    </location>
</feature>
<feature type="compositionally biased region" description="Polar residues" evidence="1">
    <location>
        <begin position="28"/>
        <end position="56"/>
    </location>
</feature>
<dbReference type="AlphaFoldDB" id="A0A8H3F2H9"/>
<evidence type="ECO:0000313" key="3">
    <source>
        <dbReference type="Proteomes" id="UP000664521"/>
    </source>
</evidence>
<organism evidence="2 3">
    <name type="scientific">Heterodermia speciosa</name>
    <dbReference type="NCBI Taxonomy" id="116794"/>
    <lineage>
        <taxon>Eukaryota</taxon>
        <taxon>Fungi</taxon>
        <taxon>Dikarya</taxon>
        <taxon>Ascomycota</taxon>
        <taxon>Pezizomycotina</taxon>
        <taxon>Lecanoromycetes</taxon>
        <taxon>OSLEUM clade</taxon>
        <taxon>Lecanoromycetidae</taxon>
        <taxon>Caliciales</taxon>
        <taxon>Physciaceae</taxon>
        <taxon>Heterodermia</taxon>
    </lineage>
</organism>
<evidence type="ECO:0000313" key="2">
    <source>
        <dbReference type="EMBL" id="CAF9914533.1"/>
    </source>
</evidence>
<dbReference type="Proteomes" id="UP000664521">
    <property type="component" value="Unassembled WGS sequence"/>
</dbReference>
<dbReference type="OrthoDB" id="1043111at2759"/>
<dbReference type="EMBL" id="CAJPDS010000014">
    <property type="protein sequence ID" value="CAF9914533.1"/>
    <property type="molecule type" value="Genomic_DNA"/>
</dbReference>
<feature type="compositionally biased region" description="Polar residues" evidence="1">
    <location>
        <begin position="75"/>
        <end position="99"/>
    </location>
</feature>
<proteinExistence type="predicted"/>